<dbReference type="AlphaFoldDB" id="A0A8C0DKL0"/>
<dbReference type="InterPro" id="IPR012317">
    <property type="entry name" value="Poly(ADP-ribose)pol_cat_dom"/>
</dbReference>
<dbReference type="InterPro" id="IPR004170">
    <property type="entry name" value="WWE_dom"/>
</dbReference>
<dbReference type="InterPro" id="IPR057602">
    <property type="entry name" value="Zfn-CCCH_PARP12"/>
</dbReference>
<evidence type="ECO:0000256" key="2">
    <source>
        <dbReference type="ARBA" id="ARBA00004496"/>
    </source>
</evidence>
<keyword evidence="9" id="KW-0539">Nucleus</keyword>
<keyword evidence="6" id="KW-0677">Repeat</keyword>
<dbReference type="Gene3D" id="3.90.228.10">
    <property type="match status" value="1"/>
</dbReference>
<evidence type="ECO:0000256" key="6">
    <source>
        <dbReference type="ARBA" id="ARBA00022737"/>
    </source>
</evidence>
<keyword evidence="5 11" id="KW-0479">Metal-binding</keyword>
<evidence type="ECO:0000256" key="4">
    <source>
        <dbReference type="ARBA" id="ARBA00022553"/>
    </source>
</evidence>
<dbReference type="Pfam" id="PF02825">
    <property type="entry name" value="WWE"/>
    <property type="match status" value="1"/>
</dbReference>
<feature type="region of interest" description="Disordered" evidence="12">
    <location>
        <begin position="236"/>
        <end position="268"/>
    </location>
</feature>
<proteinExistence type="inferred from homology"/>
<dbReference type="SUPFAM" id="SSF56399">
    <property type="entry name" value="ADP-ribosylation"/>
    <property type="match status" value="1"/>
</dbReference>
<dbReference type="PROSITE" id="PS50918">
    <property type="entry name" value="WWE"/>
    <property type="match status" value="2"/>
</dbReference>
<dbReference type="FunFam" id="3.30.720.50:FF:000007">
    <property type="entry name" value="CCCH-type zinc finger antiviral protein"/>
    <property type="match status" value="1"/>
</dbReference>
<dbReference type="InterPro" id="IPR037197">
    <property type="entry name" value="WWE_dom_sf"/>
</dbReference>
<dbReference type="SUPFAM" id="SSF117839">
    <property type="entry name" value="WWE domain"/>
    <property type="match status" value="1"/>
</dbReference>
<dbReference type="Pfam" id="PF23466">
    <property type="entry name" value="WWE_4"/>
    <property type="match status" value="1"/>
</dbReference>
<dbReference type="PANTHER" id="PTHR45740:SF6">
    <property type="entry name" value="PROTEIN MONO-ADP-RIBOSYLTRANSFERASE PARP12"/>
    <property type="match status" value="1"/>
</dbReference>
<evidence type="ECO:0000256" key="3">
    <source>
        <dbReference type="ARBA" id="ARBA00022490"/>
    </source>
</evidence>
<evidence type="ECO:0000259" key="14">
    <source>
        <dbReference type="PROSITE" id="PS50918"/>
    </source>
</evidence>
<dbReference type="Pfam" id="PF25261">
    <property type="entry name" value="zf-CCCH_PARP12"/>
    <property type="match status" value="1"/>
</dbReference>
<sequence>MAPTALLREVTQVLCAAGGALELEELRRRLRPRVSKDLLERLLRERGLLAVAQRAAGAGAAAVERVVLAVSPLRVCGAYQGPKPGCVGLCAQLHLCKFVFYGKCKFLKDGKDCRNGHNLTSDHNVSVLKTHGVDHLSYSELCVLLLQNDPLLLPEICLHYNKGHGPYGSCSFRKQCVKLHICQYFSQGECKFGTGCKRSHDFSNSENLEKLEKLGMRSELVSRLPSIYRNAHDIKNKSSPSIRVPPPPSWSQGTSERRGAGSVSPNTASQEESDQICLFHIWKSCSFQDKCSRVHFHLPYRWQVLDGGKWKDLRKMELVEEAYSNPARDGVTCTESANSFLVGFLNFNSMMFGAICARRLSTASSVTKPPHFILTTDWVWYWNDEFGFWQEYGRQGMEHPVTSVSSSDLEKAYLAYCAAGSDPKAAALRFQAGKHTYELDFKAFVQKNLVYGTVRKVCRRPKYVSPQDVKMKQSCSVNSQGLKSIPEHWDHLALLDTGFKRIALPSSSEEFQKVWNLFTNTMPLCHVQKIERVQNVALWEVYQWQKEQMQKRNGGKTVDERQLFHGTSTGFVDAICQQNFDWRVSGLHGTSYGRGSYFARDAAYSHHYSKTDTKSYTMFLARVLVGEFVRGNANFVRPPAKEGQGNVLYDSCVNHVSDPSIFVVFEKHQAYPEYVIQYTDSPRPTAAATSLLSLASFFSARP</sequence>
<dbReference type="PROSITE" id="PS51059">
    <property type="entry name" value="PARP_CATALYTIC"/>
    <property type="match status" value="1"/>
</dbReference>
<feature type="domain" description="WWE" evidence="14">
    <location>
        <begin position="286"/>
        <end position="362"/>
    </location>
</feature>
<dbReference type="InterPro" id="IPR056226">
    <property type="entry name" value="WH_PARP12"/>
</dbReference>
<evidence type="ECO:0000256" key="10">
    <source>
        <dbReference type="ARBA" id="ARBA00024347"/>
    </source>
</evidence>
<comment type="subcellular location">
    <subcellularLocation>
        <location evidence="2">Cytoplasm</location>
    </subcellularLocation>
    <subcellularLocation>
        <location evidence="1">Nucleus</location>
    </subcellularLocation>
</comment>
<dbReference type="PROSITE" id="PS50103">
    <property type="entry name" value="ZF_C3H1"/>
    <property type="match status" value="1"/>
</dbReference>
<keyword evidence="4" id="KW-0597">Phosphoprotein</keyword>
<evidence type="ECO:0000256" key="8">
    <source>
        <dbReference type="ARBA" id="ARBA00022833"/>
    </source>
</evidence>
<reference evidence="16" key="1">
    <citation type="submission" date="2023-09" db="UniProtKB">
        <authorList>
            <consortium name="Ensembl"/>
        </authorList>
    </citation>
    <scope>IDENTIFICATION</scope>
</reference>
<dbReference type="PANTHER" id="PTHR45740">
    <property type="entry name" value="POLY [ADP-RIBOSE] POLYMERASE"/>
    <property type="match status" value="1"/>
</dbReference>
<dbReference type="GO" id="GO:0005634">
    <property type="term" value="C:nucleus"/>
    <property type="evidence" value="ECO:0007669"/>
    <property type="project" value="UniProtKB-SubCell"/>
</dbReference>
<evidence type="ECO:0000256" key="7">
    <source>
        <dbReference type="ARBA" id="ARBA00022771"/>
    </source>
</evidence>
<comment type="similarity">
    <text evidence="10">Belongs to the ARTD/PARP family.</text>
</comment>
<dbReference type="InterPro" id="IPR051712">
    <property type="entry name" value="ARTD-AVP"/>
</dbReference>
<dbReference type="GO" id="GO:0044331">
    <property type="term" value="P:cell-cell adhesion mediated by cadherin"/>
    <property type="evidence" value="ECO:0007669"/>
    <property type="project" value="Ensembl"/>
</dbReference>
<evidence type="ECO:0000256" key="12">
    <source>
        <dbReference type="SAM" id="MobiDB-lite"/>
    </source>
</evidence>
<dbReference type="GO" id="GO:1990404">
    <property type="term" value="F:NAD+-protein mono-ADP-ribosyltransferase activity"/>
    <property type="evidence" value="ECO:0007669"/>
    <property type="project" value="Ensembl"/>
</dbReference>
<organism evidence="16">
    <name type="scientific">Balaenoptera musculus</name>
    <name type="common">Blue whale</name>
    <dbReference type="NCBI Taxonomy" id="9771"/>
    <lineage>
        <taxon>Eukaryota</taxon>
        <taxon>Metazoa</taxon>
        <taxon>Chordata</taxon>
        <taxon>Craniata</taxon>
        <taxon>Vertebrata</taxon>
        <taxon>Euteleostomi</taxon>
        <taxon>Mammalia</taxon>
        <taxon>Eutheria</taxon>
        <taxon>Laurasiatheria</taxon>
        <taxon>Artiodactyla</taxon>
        <taxon>Whippomorpha</taxon>
        <taxon>Cetacea</taxon>
        <taxon>Mysticeti</taxon>
        <taxon>Balaenopteridae</taxon>
        <taxon>Balaenoptera</taxon>
    </lineage>
</organism>
<dbReference type="Ensembl" id="ENSBMST00010023539.1">
    <property type="protein sequence ID" value="ENSBMSP00010021344.1"/>
    <property type="gene ID" value="ENSBMSG00010015492.1"/>
</dbReference>
<dbReference type="Pfam" id="PF00644">
    <property type="entry name" value="PARP"/>
    <property type="match status" value="1"/>
</dbReference>
<feature type="domain" description="C3H1-type" evidence="13">
    <location>
        <begin position="181"/>
        <end position="203"/>
    </location>
</feature>
<gene>
    <name evidence="16" type="primary">PARP12</name>
</gene>
<evidence type="ECO:0000259" key="13">
    <source>
        <dbReference type="PROSITE" id="PS50103"/>
    </source>
</evidence>
<feature type="domain" description="WWE" evidence="14">
    <location>
        <begin position="365"/>
        <end position="459"/>
    </location>
</feature>
<dbReference type="InterPro" id="IPR000571">
    <property type="entry name" value="Znf_CCCH"/>
</dbReference>
<feature type="domain" description="PARP catalytic" evidence="15">
    <location>
        <begin position="485"/>
        <end position="699"/>
    </location>
</feature>
<dbReference type="GO" id="GO:0008270">
    <property type="term" value="F:zinc ion binding"/>
    <property type="evidence" value="ECO:0007669"/>
    <property type="project" value="UniProtKB-KW"/>
</dbReference>
<evidence type="ECO:0000256" key="1">
    <source>
        <dbReference type="ARBA" id="ARBA00004123"/>
    </source>
</evidence>
<dbReference type="GO" id="GO:0005802">
    <property type="term" value="C:trans-Golgi network"/>
    <property type="evidence" value="ECO:0007669"/>
    <property type="project" value="Ensembl"/>
</dbReference>
<evidence type="ECO:0000256" key="9">
    <source>
        <dbReference type="ARBA" id="ARBA00023242"/>
    </source>
</evidence>
<feature type="zinc finger region" description="C3H1-type" evidence="11">
    <location>
        <begin position="181"/>
        <end position="203"/>
    </location>
</feature>
<dbReference type="GO" id="GO:0070213">
    <property type="term" value="P:protein auto-ADP-ribosylation"/>
    <property type="evidence" value="ECO:0007669"/>
    <property type="project" value="Ensembl"/>
</dbReference>
<dbReference type="Gene3D" id="3.30.720.50">
    <property type="match status" value="1"/>
</dbReference>
<name>A0A8C0DKL0_BALMU</name>
<protein>
    <submittedName>
        <fullName evidence="16">Poly(ADP-ribose) polymerase family member 12</fullName>
    </submittedName>
</protein>
<evidence type="ECO:0000256" key="5">
    <source>
        <dbReference type="ARBA" id="ARBA00022723"/>
    </source>
</evidence>
<keyword evidence="7 11" id="KW-0863">Zinc-finger</keyword>
<evidence type="ECO:0000313" key="16">
    <source>
        <dbReference type="Ensembl" id="ENSBMSP00010021344.1"/>
    </source>
</evidence>
<evidence type="ECO:0000256" key="11">
    <source>
        <dbReference type="PROSITE-ProRule" id="PRU00723"/>
    </source>
</evidence>
<keyword evidence="3" id="KW-0963">Cytoplasm</keyword>
<keyword evidence="8 11" id="KW-0862">Zinc</keyword>
<dbReference type="GO" id="GO:0003950">
    <property type="term" value="F:NAD+ poly-ADP-ribosyltransferase activity"/>
    <property type="evidence" value="ECO:0007669"/>
    <property type="project" value="InterPro"/>
</dbReference>
<dbReference type="GO" id="GO:0070633">
    <property type="term" value="P:transepithelial transport"/>
    <property type="evidence" value="ECO:0007669"/>
    <property type="project" value="Ensembl"/>
</dbReference>
<dbReference type="OMA" id="WKDLDNM"/>
<accession>A0A8C0DKL0</accession>
<dbReference type="CDD" id="cd01439">
    <property type="entry name" value="TCCD_inducible_PARP_like"/>
    <property type="match status" value="1"/>
</dbReference>
<dbReference type="Pfam" id="PF24356">
    <property type="entry name" value="WHD_PARP12"/>
    <property type="match status" value="1"/>
</dbReference>
<evidence type="ECO:0000259" key="15">
    <source>
        <dbReference type="PROSITE" id="PS51059"/>
    </source>
</evidence>
<dbReference type="GeneTree" id="ENSGT00940000154649"/>
<dbReference type="Gene3D" id="3.30.1370.210">
    <property type="match status" value="1"/>
</dbReference>